<proteinExistence type="predicted"/>
<reference evidence="2" key="1">
    <citation type="submission" date="2019-03" db="EMBL/GenBank/DDBJ databases">
        <title>Long read genome sequence of the mycoparasitic Pythium oligandrum ATCC 38472 isolated from sugarbeet rhizosphere.</title>
        <authorList>
            <person name="Gaulin E."/>
        </authorList>
    </citation>
    <scope>NUCLEOTIDE SEQUENCE</scope>
    <source>
        <strain evidence="2">ATCC 38472_TT</strain>
    </source>
</reference>
<dbReference type="PANTHER" id="PTHR10742">
    <property type="entry name" value="FLAVIN MONOAMINE OXIDASE"/>
    <property type="match status" value="1"/>
</dbReference>
<dbReference type="InterPro" id="IPR050281">
    <property type="entry name" value="Flavin_monoamine_oxidase"/>
</dbReference>
<dbReference type="SUPFAM" id="SSF51905">
    <property type="entry name" value="FAD/NAD(P)-binding domain"/>
    <property type="match status" value="1"/>
</dbReference>
<evidence type="ECO:0000313" key="2">
    <source>
        <dbReference type="EMBL" id="TMW56550.1"/>
    </source>
</evidence>
<keyword evidence="3" id="KW-1185">Reference proteome</keyword>
<sequence length="477" mass="52990">MAETTDAFHEVVIIGAGVAGLRCAHQLIHEKGVTDVLVVEAMDRIGGRILPNTDFIPGMTVEVGAEMLHGANTTLTKLAEEQKWSLREIFTWAQGDGGPTEPAPDGGIGYYYLGDQKRMLAYDDTDPDFCHFNDAVEQLCEIEDIDAIPSNESMLDYFRKCNISESMMRLADAGYANTAGSRLDDISLRITCRYERQWIELEDDGDYRIVPTFGRVIDFFKQGVSVQLSWPVATIDHTDPQRIVLTSKSGERLSCRKLVVTVPTSVFLDIEYLPELPEAKQVAVRSFGMRRAAKVFMHFTDSFWPANTHGVICSDCFLPEFWVNSTQGVGELIENGDEEYPASKSADQEVQYLVTGFAGADCADRLHLLTEEEIVSRFLSQLDMIYATEENPTPATKAFVKGMYLDWGDVDYVKGGYSYPRVGQTDHASKDLADSIDNRIFFAGEATSFEQPGMSVHSAMDTGSRAAKQVAESLNHP</sequence>
<feature type="domain" description="Amine oxidase" evidence="1">
    <location>
        <begin position="18"/>
        <end position="470"/>
    </location>
</feature>
<dbReference type="InterPro" id="IPR002937">
    <property type="entry name" value="Amino_oxidase"/>
</dbReference>
<gene>
    <name evidence="2" type="ORF">Poli38472_006560</name>
</gene>
<dbReference type="EMBL" id="SPLM01000145">
    <property type="protein sequence ID" value="TMW56550.1"/>
    <property type="molecule type" value="Genomic_DNA"/>
</dbReference>
<dbReference type="AlphaFoldDB" id="A0A8K1FAT3"/>
<accession>A0A8K1FAT3</accession>
<dbReference type="OrthoDB" id="5046242at2759"/>
<evidence type="ECO:0000259" key="1">
    <source>
        <dbReference type="Pfam" id="PF01593"/>
    </source>
</evidence>
<evidence type="ECO:0000313" key="3">
    <source>
        <dbReference type="Proteomes" id="UP000794436"/>
    </source>
</evidence>
<protein>
    <recommendedName>
        <fullName evidence="1">Amine oxidase domain-containing protein</fullName>
    </recommendedName>
</protein>
<organism evidence="2 3">
    <name type="scientific">Pythium oligandrum</name>
    <name type="common">Mycoparasitic fungus</name>
    <dbReference type="NCBI Taxonomy" id="41045"/>
    <lineage>
        <taxon>Eukaryota</taxon>
        <taxon>Sar</taxon>
        <taxon>Stramenopiles</taxon>
        <taxon>Oomycota</taxon>
        <taxon>Peronosporomycetes</taxon>
        <taxon>Pythiales</taxon>
        <taxon>Pythiaceae</taxon>
        <taxon>Pythium</taxon>
    </lineage>
</organism>
<dbReference type="Proteomes" id="UP000794436">
    <property type="component" value="Unassembled WGS sequence"/>
</dbReference>
<dbReference type="PANTHER" id="PTHR10742:SF418">
    <property type="entry name" value="AMINE OXIDASE DOMAIN-CONTAINING PROTEIN"/>
    <property type="match status" value="1"/>
</dbReference>
<comment type="caution">
    <text evidence="2">The sequence shown here is derived from an EMBL/GenBank/DDBJ whole genome shotgun (WGS) entry which is preliminary data.</text>
</comment>
<dbReference type="GO" id="GO:0016491">
    <property type="term" value="F:oxidoreductase activity"/>
    <property type="evidence" value="ECO:0007669"/>
    <property type="project" value="InterPro"/>
</dbReference>
<dbReference type="SUPFAM" id="SSF54373">
    <property type="entry name" value="FAD-linked reductases, C-terminal domain"/>
    <property type="match status" value="1"/>
</dbReference>
<dbReference type="InterPro" id="IPR036188">
    <property type="entry name" value="FAD/NAD-bd_sf"/>
</dbReference>
<dbReference type="Pfam" id="PF01593">
    <property type="entry name" value="Amino_oxidase"/>
    <property type="match status" value="1"/>
</dbReference>
<dbReference type="Gene3D" id="3.50.50.60">
    <property type="entry name" value="FAD/NAD(P)-binding domain"/>
    <property type="match status" value="1"/>
</dbReference>
<name>A0A8K1FAT3_PYTOL</name>